<dbReference type="InterPro" id="IPR002656">
    <property type="entry name" value="Acyl_transf_3_dom"/>
</dbReference>
<dbReference type="RefSeq" id="WP_203375363.1">
    <property type="nucleotide sequence ID" value="NZ_JAENHP010000002.1"/>
</dbReference>
<feature type="transmembrane region" description="Helical" evidence="1">
    <location>
        <begin position="322"/>
        <end position="344"/>
    </location>
</feature>
<dbReference type="PANTHER" id="PTHR23028">
    <property type="entry name" value="ACETYLTRANSFERASE"/>
    <property type="match status" value="1"/>
</dbReference>
<feature type="transmembrane region" description="Helical" evidence="1">
    <location>
        <begin position="170"/>
        <end position="190"/>
    </location>
</feature>
<feature type="transmembrane region" description="Helical" evidence="1">
    <location>
        <begin position="228"/>
        <end position="249"/>
    </location>
</feature>
<feature type="transmembrane region" description="Helical" evidence="1">
    <location>
        <begin position="196"/>
        <end position="216"/>
    </location>
</feature>
<dbReference type="EMBL" id="JAENHP010000002">
    <property type="protein sequence ID" value="MBM2615472.1"/>
    <property type="molecule type" value="Genomic_DNA"/>
</dbReference>
<keyword evidence="1" id="KW-1133">Transmembrane helix</keyword>
<name>A0ABS2A6K1_9ACTN</name>
<dbReference type="InterPro" id="IPR050879">
    <property type="entry name" value="Acyltransferase_3"/>
</dbReference>
<feature type="domain" description="Acyltransferase 3" evidence="2">
    <location>
        <begin position="11"/>
        <end position="338"/>
    </location>
</feature>
<evidence type="ECO:0000259" key="2">
    <source>
        <dbReference type="Pfam" id="PF01757"/>
    </source>
</evidence>
<keyword evidence="4" id="KW-1185">Reference proteome</keyword>
<dbReference type="PANTHER" id="PTHR23028:SF53">
    <property type="entry name" value="ACYL_TRANSF_3 DOMAIN-CONTAINING PROTEIN"/>
    <property type="match status" value="1"/>
</dbReference>
<keyword evidence="3" id="KW-0808">Transferase</keyword>
<reference evidence="3 4" key="1">
    <citation type="submission" date="2021-01" db="EMBL/GenBank/DDBJ databases">
        <title>Actinoplanes sp. nov. LDG1-06 isolated from lichen.</title>
        <authorList>
            <person name="Saeng-In P."/>
            <person name="Phongsopitanun W."/>
            <person name="Kanchanasin P."/>
            <person name="Yuki M."/>
            <person name="Kudo T."/>
            <person name="Ohkuma M."/>
            <person name="Tanasupawat S."/>
        </authorList>
    </citation>
    <scope>NUCLEOTIDE SEQUENCE [LARGE SCALE GENOMIC DNA]</scope>
    <source>
        <strain evidence="3 4">LDG1-06</strain>
    </source>
</reference>
<evidence type="ECO:0000313" key="3">
    <source>
        <dbReference type="EMBL" id="MBM2615472.1"/>
    </source>
</evidence>
<feature type="transmembrane region" description="Helical" evidence="1">
    <location>
        <begin position="93"/>
        <end position="113"/>
    </location>
</feature>
<keyword evidence="3" id="KW-0012">Acyltransferase</keyword>
<gene>
    <name evidence="3" type="ORF">JIG36_07825</name>
</gene>
<dbReference type="Proteomes" id="UP000632138">
    <property type="component" value="Unassembled WGS sequence"/>
</dbReference>
<feature type="transmembrane region" description="Helical" evidence="1">
    <location>
        <begin position="255"/>
        <end position="274"/>
    </location>
</feature>
<proteinExistence type="predicted"/>
<dbReference type="GO" id="GO:0016746">
    <property type="term" value="F:acyltransferase activity"/>
    <property type="evidence" value="ECO:0007669"/>
    <property type="project" value="UniProtKB-KW"/>
</dbReference>
<sequence length="368" mass="39563">MTTLPPYARVAGLDEIRGLTALYVVVHHCWLLSFPGYPANTGPGWLGWLVHGRFAVVVFIVLSGFSLALAPARNGWRLGDPLGYARRRARRILPAYWAALAASALIATLVPALPLSEPQTARSLVVHGLLLQDFMAAPTPNGAFWSIAVEAALYVAFPVIVWARRRIGALATLAVVTGPVVAAGLLWPGLATGARATGYTFELAPLFTVGVLAAGVVSARDRIRRRPWLGMSAVAGLPVLALVAFRGPVWTAGHYYWLDLAAGPAIALLLAAVATRERFPGWGPLRALGGFSYSLYLIHMPIVALITTLIVAPYVASRPAAFGVTLVLVIPLVLVAAWLFAALFEAPFRSAPRRRDDRNMALFRIWAK</sequence>
<dbReference type="Pfam" id="PF01757">
    <property type="entry name" value="Acyl_transf_3"/>
    <property type="match status" value="1"/>
</dbReference>
<feature type="transmembrane region" description="Helical" evidence="1">
    <location>
        <begin position="295"/>
        <end position="316"/>
    </location>
</feature>
<accession>A0ABS2A6K1</accession>
<comment type="caution">
    <text evidence="3">The sequence shown here is derived from an EMBL/GenBank/DDBJ whole genome shotgun (WGS) entry which is preliminary data.</text>
</comment>
<keyword evidence="1" id="KW-0472">Membrane</keyword>
<feature type="transmembrane region" description="Helical" evidence="1">
    <location>
        <begin position="143"/>
        <end position="163"/>
    </location>
</feature>
<feature type="transmembrane region" description="Helical" evidence="1">
    <location>
        <begin position="45"/>
        <end position="72"/>
    </location>
</feature>
<evidence type="ECO:0000313" key="4">
    <source>
        <dbReference type="Proteomes" id="UP000632138"/>
    </source>
</evidence>
<evidence type="ECO:0000256" key="1">
    <source>
        <dbReference type="SAM" id="Phobius"/>
    </source>
</evidence>
<keyword evidence="1" id="KW-0812">Transmembrane</keyword>
<protein>
    <submittedName>
        <fullName evidence="3">Acyltransferase</fullName>
    </submittedName>
</protein>
<organism evidence="3 4">
    <name type="scientific">Paractinoplanes ovalisporus</name>
    <dbReference type="NCBI Taxonomy" id="2810368"/>
    <lineage>
        <taxon>Bacteria</taxon>
        <taxon>Bacillati</taxon>
        <taxon>Actinomycetota</taxon>
        <taxon>Actinomycetes</taxon>
        <taxon>Micromonosporales</taxon>
        <taxon>Micromonosporaceae</taxon>
        <taxon>Paractinoplanes</taxon>
    </lineage>
</organism>